<dbReference type="EMBL" id="FOPW01000005">
    <property type="protein sequence ID" value="SFH43335.1"/>
    <property type="molecule type" value="Genomic_DNA"/>
</dbReference>
<evidence type="ECO:0000313" key="3">
    <source>
        <dbReference type="Proteomes" id="UP000199681"/>
    </source>
</evidence>
<gene>
    <name evidence="2" type="ORF">E3O11_12785</name>
    <name evidence="1" type="ORF">SAMN05216274_10580</name>
</gene>
<dbReference type="Proteomes" id="UP000199681">
    <property type="component" value="Unassembled WGS sequence"/>
</dbReference>
<sequence length="276" mass="30772">MDWQPQREKESKSFRESEGLRILLARLQANGGVKWRTDPEASELMRFAARRYAGLARKHGLDPWEAAAAAYDAMRASSTLRADDPWAMVTRAVQVTCIAEERAQGLLCSVHQARRPKVSAFHDAERFSDREHVLTDYHPAFRTSPADSQPDEPPRVEVAAAVEDAIMMFTLLDWPVDRARNGVEYVCGRLADAPSRASAYESLRRDYPARALLDVPQRAWMAMLRALLGSGNPLQAHTKAGHGILLRLLLGEPLRALFHDDDLVADIVNNAPGARV</sequence>
<keyword evidence="3" id="KW-1185">Reference proteome</keyword>
<reference evidence="2 4" key="2">
    <citation type="submission" date="2019-03" db="EMBL/GenBank/DDBJ databases">
        <title>Genomics of glacier-inhabiting Cryobacterium strains.</title>
        <authorList>
            <person name="Liu Q."/>
            <person name="Xin Y.-H."/>
        </authorList>
    </citation>
    <scope>NUCLEOTIDE SEQUENCE [LARGE SCALE GENOMIC DNA]</scope>
    <source>
        <strain evidence="2 4">Hh34</strain>
    </source>
</reference>
<organism evidence="2 4">
    <name type="scientific">Cryobacterium levicorallinum</name>
    <dbReference type="NCBI Taxonomy" id="995038"/>
    <lineage>
        <taxon>Bacteria</taxon>
        <taxon>Bacillati</taxon>
        <taxon>Actinomycetota</taxon>
        <taxon>Actinomycetes</taxon>
        <taxon>Micrococcales</taxon>
        <taxon>Microbacteriaceae</taxon>
        <taxon>Cryobacterium</taxon>
    </lineage>
</organism>
<accession>A0A1I3A084</accession>
<evidence type="ECO:0000313" key="2">
    <source>
        <dbReference type="EMBL" id="TFB82743.1"/>
    </source>
</evidence>
<evidence type="ECO:0008006" key="5">
    <source>
        <dbReference type="Google" id="ProtNLM"/>
    </source>
</evidence>
<dbReference type="AlphaFoldDB" id="A0A1I3A084"/>
<evidence type="ECO:0000313" key="4">
    <source>
        <dbReference type="Proteomes" id="UP000297963"/>
    </source>
</evidence>
<protein>
    <recommendedName>
        <fullName evidence="5">Serine/arginine repetitive matrix protein 2</fullName>
    </recommendedName>
</protein>
<name>A0A1I3A084_9MICO</name>
<reference evidence="1 3" key="1">
    <citation type="submission" date="2016-10" db="EMBL/GenBank/DDBJ databases">
        <authorList>
            <person name="Varghese N."/>
            <person name="Submissions S."/>
        </authorList>
    </citation>
    <scope>NUCLEOTIDE SEQUENCE [LARGE SCALE GENOMIC DNA]</scope>
    <source>
        <strain evidence="1 3">GMCC 1.11211</strain>
    </source>
</reference>
<evidence type="ECO:0000313" key="1">
    <source>
        <dbReference type="EMBL" id="SFH43335.1"/>
    </source>
</evidence>
<comment type="caution">
    <text evidence="2">The sequence shown here is derived from an EMBL/GenBank/DDBJ whole genome shotgun (WGS) entry which is preliminary data.</text>
</comment>
<dbReference type="EMBL" id="SOFE01000023">
    <property type="protein sequence ID" value="TFB82743.1"/>
    <property type="molecule type" value="Genomic_DNA"/>
</dbReference>
<dbReference type="Proteomes" id="UP000297963">
    <property type="component" value="Unassembled WGS sequence"/>
</dbReference>
<dbReference type="STRING" id="995038.SAMN05216274_10580"/>
<proteinExistence type="predicted"/>
<dbReference type="RefSeq" id="WP_092449059.1">
    <property type="nucleotide sequence ID" value="NZ_BKAC01000004.1"/>
</dbReference>